<dbReference type="Gene3D" id="3.20.20.140">
    <property type="entry name" value="Metal-dependent hydrolases"/>
    <property type="match status" value="1"/>
</dbReference>
<protein>
    <submittedName>
        <fullName evidence="1">Uncharacterized protein</fullName>
    </submittedName>
</protein>
<sequence>MLESNITFASRAPHFHAAFHSGVCLHGHTMHSQECLSFLPRYLHHVPGISQIVGYYERAPRRVDFERAWWTPPLTPASALNLEREQIAALGLNPMVSLTDHDDIEAGLTLGVTADPCETPVSVEWTVPYEHSIFHIGVHNIPRHASREWMQAMAEYTAAPREAALPVILDEFSRVPDVLIVLNHPFWLEEGVTDDVHQQALPALLRECLGWLDAFELNGTRRWHENAATIELARTWERPVISGGDRHACEPSACINLTNARTFAGFVSEIHAGRSSILFMPHYHEPMAQRILEASRDILRTYPEFPGRERWADRIFYRGEDGVARTLAQVCGGREPRFLSGAASLVQWVAGNRFRPALRLFLAERGELHP</sequence>
<dbReference type="HOGENOM" id="CLU_760105_0_0_0"/>
<accession>Q023T6</accession>
<dbReference type="KEGG" id="sus:Acid_2766"/>
<proteinExistence type="predicted"/>
<reference evidence="1" key="1">
    <citation type="submission" date="2006-10" db="EMBL/GenBank/DDBJ databases">
        <title>Complete sequence of Solibacter usitatus Ellin6076.</title>
        <authorList>
            <consortium name="US DOE Joint Genome Institute"/>
            <person name="Copeland A."/>
            <person name="Lucas S."/>
            <person name="Lapidus A."/>
            <person name="Barry K."/>
            <person name="Detter J.C."/>
            <person name="Glavina del Rio T."/>
            <person name="Hammon N."/>
            <person name="Israni S."/>
            <person name="Dalin E."/>
            <person name="Tice H."/>
            <person name="Pitluck S."/>
            <person name="Thompson L.S."/>
            <person name="Brettin T."/>
            <person name="Bruce D."/>
            <person name="Han C."/>
            <person name="Tapia R."/>
            <person name="Gilna P."/>
            <person name="Schmutz J."/>
            <person name="Larimer F."/>
            <person name="Land M."/>
            <person name="Hauser L."/>
            <person name="Kyrpides N."/>
            <person name="Mikhailova N."/>
            <person name="Janssen P.H."/>
            <person name="Kuske C.R."/>
            <person name="Richardson P."/>
        </authorList>
    </citation>
    <scope>NUCLEOTIDE SEQUENCE</scope>
    <source>
        <strain evidence="1">Ellin6076</strain>
    </source>
</reference>
<name>Q023T6_SOLUE</name>
<dbReference type="STRING" id="234267.Acid_2766"/>
<dbReference type="eggNOG" id="COG0613">
    <property type="taxonomic scope" value="Bacteria"/>
</dbReference>
<dbReference type="OrthoDB" id="102997at2"/>
<dbReference type="EMBL" id="CP000473">
    <property type="protein sequence ID" value="ABJ83754.1"/>
    <property type="molecule type" value="Genomic_DNA"/>
</dbReference>
<gene>
    <name evidence="1" type="ordered locus">Acid_2766</name>
</gene>
<evidence type="ECO:0000313" key="1">
    <source>
        <dbReference type="EMBL" id="ABJ83754.1"/>
    </source>
</evidence>
<dbReference type="InParanoid" id="Q023T6"/>
<organism evidence="1">
    <name type="scientific">Solibacter usitatus (strain Ellin6076)</name>
    <dbReference type="NCBI Taxonomy" id="234267"/>
    <lineage>
        <taxon>Bacteria</taxon>
        <taxon>Pseudomonadati</taxon>
        <taxon>Acidobacteriota</taxon>
        <taxon>Terriglobia</taxon>
        <taxon>Bryobacterales</taxon>
        <taxon>Solibacteraceae</taxon>
        <taxon>Candidatus Solibacter</taxon>
    </lineage>
</organism>
<dbReference type="AlphaFoldDB" id="Q023T6"/>